<feature type="compositionally biased region" description="Low complexity" evidence="4">
    <location>
        <begin position="442"/>
        <end position="456"/>
    </location>
</feature>
<gene>
    <name evidence="7" type="ORF">N8I77_003093</name>
</gene>
<feature type="compositionally biased region" description="Basic residues" evidence="4">
    <location>
        <begin position="738"/>
        <end position="747"/>
    </location>
</feature>
<dbReference type="PROSITE" id="PS51294">
    <property type="entry name" value="HTH_MYB"/>
    <property type="match status" value="2"/>
</dbReference>
<feature type="compositionally biased region" description="Low complexity" evidence="4">
    <location>
        <begin position="529"/>
        <end position="542"/>
    </location>
</feature>
<evidence type="ECO:0000256" key="3">
    <source>
        <dbReference type="ARBA" id="ARBA00023242"/>
    </source>
</evidence>
<feature type="domain" description="HTH myb-type" evidence="6">
    <location>
        <begin position="956"/>
        <end position="985"/>
    </location>
</feature>
<dbReference type="GO" id="GO:0005634">
    <property type="term" value="C:nucleus"/>
    <property type="evidence" value="ECO:0007669"/>
    <property type="project" value="UniProtKB-SubCell"/>
</dbReference>
<proteinExistence type="predicted"/>
<dbReference type="PANTHER" id="PTHR46380:SF2">
    <property type="entry name" value="CYCLIN-D-BINDING MYB-LIKE TRANSCRIPTION FACTOR 1"/>
    <property type="match status" value="1"/>
</dbReference>
<dbReference type="PANTHER" id="PTHR46380">
    <property type="entry name" value="CYCLIN-D-BINDING MYB-LIKE TRANSCRIPTION FACTOR 1"/>
    <property type="match status" value="1"/>
</dbReference>
<feature type="domain" description="Myb-like" evidence="5">
    <location>
        <begin position="903"/>
        <end position="981"/>
    </location>
</feature>
<dbReference type="InterPro" id="IPR001005">
    <property type="entry name" value="SANT/Myb"/>
</dbReference>
<feature type="compositionally biased region" description="Basic residues" evidence="4">
    <location>
        <begin position="1249"/>
        <end position="1259"/>
    </location>
</feature>
<feature type="compositionally biased region" description="Low complexity" evidence="4">
    <location>
        <begin position="1141"/>
        <end position="1156"/>
    </location>
</feature>
<evidence type="ECO:0000256" key="2">
    <source>
        <dbReference type="ARBA" id="ARBA00023125"/>
    </source>
</evidence>
<feature type="domain" description="HTH myb-type" evidence="6">
    <location>
        <begin position="851"/>
        <end position="905"/>
    </location>
</feature>
<feature type="compositionally biased region" description="Acidic residues" evidence="4">
    <location>
        <begin position="302"/>
        <end position="318"/>
    </location>
</feature>
<dbReference type="InterPro" id="IPR051651">
    <property type="entry name" value="DMTF1_DNA-bind_reg"/>
</dbReference>
<evidence type="ECO:0000259" key="5">
    <source>
        <dbReference type="PROSITE" id="PS50090"/>
    </source>
</evidence>
<feature type="compositionally biased region" description="Basic and acidic residues" evidence="4">
    <location>
        <begin position="319"/>
        <end position="347"/>
    </location>
</feature>
<evidence type="ECO:0000313" key="8">
    <source>
        <dbReference type="Proteomes" id="UP001265746"/>
    </source>
</evidence>
<dbReference type="SMART" id="SM00717">
    <property type="entry name" value="SANT"/>
    <property type="match status" value="3"/>
</dbReference>
<feature type="compositionally biased region" description="Basic and acidic residues" evidence="4">
    <location>
        <begin position="1224"/>
        <end position="1233"/>
    </location>
</feature>
<feature type="domain" description="Myb-like" evidence="5">
    <location>
        <begin position="856"/>
        <end position="900"/>
    </location>
</feature>
<dbReference type="EMBL" id="JAUJFL010000002">
    <property type="protein sequence ID" value="KAK2609598.1"/>
    <property type="molecule type" value="Genomic_DNA"/>
</dbReference>
<keyword evidence="8" id="KW-1185">Reference proteome</keyword>
<comment type="caution">
    <text evidence="7">The sequence shown here is derived from an EMBL/GenBank/DDBJ whole genome shotgun (WGS) entry which is preliminary data.</text>
</comment>
<evidence type="ECO:0000259" key="6">
    <source>
        <dbReference type="PROSITE" id="PS51294"/>
    </source>
</evidence>
<keyword evidence="3" id="KW-0539">Nucleus</keyword>
<sequence>MGKKSRQVGNEAGAVQQHAGRVIASAPSPTPSDRDGYQIEIGRTIGPQWSDLESDGDNHQPDPASKPPQPAKHKKRRRKSSDSDAVNQQLAADMAAMADNNGETVPESPKRSKKKKKKSRKTSDEAGDNGSVASVESLAHNGHIEDRSKSKKKSKKRSKMAAIAEQDVPEQNDAHEPDLPQDNALLNGVPLPNGNYHPEPEVLQSPQSTPKKKKSKHKKHRDVQSPDARQLLVSHAVGGSPPSAQQPLVNGIASHSPALEADAAEQEVIPASQLSVLPRRRSSATESLRSEMEAQDLKIEPESDLDGIEDLDDIEDEELPFRIADDNIIDGDRGYDDESAHNRDHLRQKSPFMHKQQMSIIDDRPELESDDEEPLSDLLPNQIKPEQLSSESESDLGSPSVARLGRLERSRSRSISRAPAAMQSANENFHAAQQAPHLGLASRSSPSRSSTGSNESIPARIQVRPDAGGSALSRSGTSGRDEAQLNGDAMDLDDQDSGDGYVSPPKKQTKQPKSARKPTRNLQVNGITAEAAGADEGPGEPASSRKRTTQKGRQHQTEDAMSNLDANVRANWLAQPGRRRPHADVVEESDHDGADESVVTTRDPVQDTAQDEVEGASQVEFPGRALAPETEAPAQEEPEVSASQPKKHKKRRRLQSKESLSLSQLEDDSGEGESQSRLSLKLKDVMRGDVNNPEDGEPATSHEPSQEPTLPKPTKPKRKRRSNNVSEDEMENLLAGPARRKKSRKATNSRGLSKSRAPVDDENTTATNRKRVPRGEVATGPWTSEELNALGQVVDQFCRAYDKNQSELNAMIHLRPDMSNPMHKEFWDSAVTAIPQRNRKQIVERTRRLYHNFAGRGQWTDEQKEELHDLFEKHGNKFSLIAQLINRDQKDIRDYWRNSYLVHAHQHKSRWKPDETETLRNAVEEALHKIRIDRENNDQFRPRPRAKGFDDESLLDWQQISTAMGLTRNRQQCKWKWQDLKDKGVAGAENDHLPKAPREPRNVNGLSEELANAREDYRGMSVEDQLRIVEAIHDSGVTSDSKIRWASLVDERFRAKWRRPTLKLVWFRLRKTVPDYEEQDVPTNARYLLNYYNIHQSLPRLEDHQADDQTEEKLVKSAPGSKVWRTPSQEPRAVRERQRRSSSASSRASSQKVSSEILRIEGIDDEDSGPAHRGRDPRPRSDSIDLGQEDHEGAGEPQSTKGKQKGSRKKNKEDAVPIRIPKHLKGEAAEKAQAEANSKQDASAGSSKAKNKGKGKKGAKSPTPPARGQRSASVAIDSDSE</sequence>
<dbReference type="PROSITE" id="PS50090">
    <property type="entry name" value="MYB_LIKE"/>
    <property type="match status" value="2"/>
</dbReference>
<dbReference type="GO" id="GO:0000976">
    <property type="term" value="F:transcription cis-regulatory region binding"/>
    <property type="evidence" value="ECO:0007669"/>
    <property type="project" value="TreeGrafter"/>
</dbReference>
<dbReference type="Proteomes" id="UP001265746">
    <property type="component" value="Unassembled WGS sequence"/>
</dbReference>
<protein>
    <recommendedName>
        <fullName evidence="9">DNA-binding protein REB1</fullName>
    </recommendedName>
</protein>
<feature type="region of interest" description="Disordered" evidence="4">
    <location>
        <begin position="276"/>
        <end position="777"/>
    </location>
</feature>
<evidence type="ECO:0000313" key="7">
    <source>
        <dbReference type="EMBL" id="KAK2609598.1"/>
    </source>
</evidence>
<organism evidence="7 8">
    <name type="scientific">Phomopsis amygdali</name>
    <name type="common">Fusicoccum amygdali</name>
    <dbReference type="NCBI Taxonomy" id="1214568"/>
    <lineage>
        <taxon>Eukaryota</taxon>
        <taxon>Fungi</taxon>
        <taxon>Dikarya</taxon>
        <taxon>Ascomycota</taxon>
        <taxon>Pezizomycotina</taxon>
        <taxon>Sordariomycetes</taxon>
        <taxon>Sordariomycetidae</taxon>
        <taxon>Diaporthales</taxon>
        <taxon>Diaporthaceae</taxon>
        <taxon>Diaporthe</taxon>
    </lineage>
</organism>
<feature type="compositionally biased region" description="Basic residues" evidence="4">
    <location>
        <begin position="210"/>
        <end position="221"/>
    </location>
</feature>
<feature type="compositionally biased region" description="Basic residues" evidence="4">
    <location>
        <begin position="111"/>
        <end position="120"/>
    </location>
</feature>
<feature type="compositionally biased region" description="Basic and acidic residues" evidence="4">
    <location>
        <begin position="1105"/>
        <end position="1115"/>
    </location>
</feature>
<dbReference type="SUPFAM" id="SSF46689">
    <property type="entry name" value="Homeodomain-like"/>
    <property type="match status" value="1"/>
</dbReference>
<feature type="compositionally biased region" description="Basic and acidic residues" evidence="4">
    <location>
        <begin position="288"/>
        <end position="301"/>
    </location>
</feature>
<feature type="region of interest" description="Disordered" evidence="4">
    <location>
        <begin position="1"/>
        <end position="249"/>
    </location>
</feature>
<feature type="compositionally biased region" description="Acidic residues" evidence="4">
    <location>
        <begin position="586"/>
        <end position="595"/>
    </location>
</feature>
<feature type="region of interest" description="Disordered" evidence="4">
    <location>
        <begin position="1105"/>
        <end position="1281"/>
    </location>
</feature>
<feature type="compositionally biased region" description="Basic residues" evidence="4">
    <location>
        <begin position="645"/>
        <end position="654"/>
    </location>
</feature>
<evidence type="ECO:0000256" key="1">
    <source>
        <dbReference type="ARBA" id="ARBA00004123"/>
    </source>
</evidence>
<feature type="compositionally biased region" description="Basic residues" evidence="4">
    <location>
        <begin position="544"/>
        <end position="554"/>
    </location>
</feature>
<feature type="compositionally biased region" description="Basic residues" evidence="4">
    <location>
        <begin position="507"/>
        <end position="519"/>
    </location>
</feature>
<feature type="compositionally biased region" description="Low complexity" evidence="4">
    <location>
        <begin position="376"/>
        <end position="404"/>
    </location>
</feature>
<dbReference type="Gene3D" id="1.10.10.60">
    <property type="entry name" value="Homeodomain-like"/>
    <property type="match status" value="2"/>
</dbReference>
<dbReference type="InterPro" id="IPR009057">
    <property type="entry name" value="Homeodomain-like_sf"/>
</dbReference>
<dbReference type="CDD" id="cd00167">
    <property type="entry name" value="SANT"/>
    <property type="match status" value="1"/>
</dbReference>
<dbReference type="Pfam" id="PF00249">
    <property type="entry name" value="Myb_DNA-binding"/>
    <property type="match status" value="1"/>
</dbReference>
<keyword evidence="2" id="KW-0238">DNA-binding</keyword>
<evidence type="ECO:0008006" key="9">
    <source>
        <dbReference type="Google" id="ProtNLM"/>
    </source>
</evidence>
<dbReference type="InterPro" id="IPR017930">
    <property type="entry name" value="Myb_dom"/>
</dbReference>
<comment type="subcellular location">
    <subcellularLocation>
        <location evidence="1">Nucleus</location>
    </subcellularLocation>
</comment>
<name>A0AAD9SI34_PHOAM</name>
<dbReference type="GO" id="GO:0003700">
    <property type="term" value="F:DNA-binding transcription factor activity"/>
    <property type="evidence" value="ECO:0007669"/>
    <property type="project" value="TreeGrafter"/>
</dbReference>
<feature type="compositionally biased region" description="Low complexity" evidence="4">
    <location>
        <begin position="91"/>
        <end position="101"/>
    </location>
</feature>
<feature type="compositionally biased region" description="Basic residues" evidence="4">
    <location>
        <begin position="149"/>
        <end position="159"/>
    </location>
</feature>
<evidence type="ECO:0000256" key="4">
    <source>
        <dbReference type="SAM" id="MobiDB-lite"/>
    </source>
</evidence>
<accession>A0AAD9SI34</accession>
<feature type="compositionally biased region" description="Basic and acidic residues" evidence="4">
    <location>
        <begin position="1169"/>
        <end position="1194"/>
    </location>
</feature>
<reference evidence="7" key="1">
    <citation type="submission" date="2023-06" db="EMBL/GenBank/DDBJ databases">
        <authorList>
            <person name="Noh H."/>
        </authorList>
    </citation>
    <scope>NUCLEOTIDE SEQUENCE</scope>
    <source>
        <strain evidence="7">DUCC20226</strain>
    </source>
</reference>